<proteinExistence type="predicted"/>
<evidence type="ECO:0008006" key="4">
    <source>
        <dbReference type="Google" id="ProtNLM"/>
    </source>
</evidence>
<dbReference type="Proteomes" id="UP000479293">
    <property type="component" value="Unassembled WGS sequence"/>
</dbReference>
<evidence type="ECO:0000313" key="3">
    <source>
        <dbReference type="Proteomes" id="UP000479293"/>
    </source>
</evidence>
<protein>
    <recommendedName>
        <fullName evidence="4">DUF402 domain-containing protein</fullName>
    </recommendedName>
</protein>
<sequence length="184" mass="21645">MKRIEIVKSGKALTQDCWALLRNDNQEYSVITTIDLVEPKETEMDDKIYRTIQWLPFSSTTHLDNKVSTSKVAYFKNSKLNFGMYKGYEVGIVYSFDAPYLEWCIENISNFYIADLDVIEEFGVIRYNDKYDIVREIGDGSLNTWLNYFSTIQDIAREIGFAYTKYRFSESAQLINNERMRNHL</sequence>
<name>A0A7C9BCW9_9BACT</name>
<evidence type="ECO:0000313" key="1">
    <source>
        <dbReference type="EMBL" id="MPR31781.1"/>
    </source>
</evidence>
<organism evidence="1 3">
    <name type="scientific">Salmonirosea aquatica</name>
    <dbReference type="NCBI Taxonomy" id="2654236"/>
    <lineage>
        <taxon>Bacteria</taxon>
        <taxon>Pseudomonadati</taxon>
        <taxon>Bacteroidota</taxon>
        <taxon>Cytophagia</taxon>
        <taxon>Cytophagales</taxon>
        <taxon>Spirosomataceae</taxon>
        <taxon>Salmonirosea</taxon>
    </lineage>
</organism>
<comment type="caution">
    <text evidence="1">The sequence shown here is derived from an EMBL/GenBank/DDBJ whole genome shotgun (WGS) entry which is preliminary data.</text>
</comment>
<evidence type="ECO:0000313" key="2">
    <source>
        <dbReference type="EMBL" id="MPR31932.1"/>
    </source>
</evidence>
<dbReference type="RefSeq" id="WP_152755747.1">
    <property type="nucleotide sequence ID" value="NZ_WHLY01000001.1"/>
</dbReference>
<accession>A0A7C9BCW9</accession>
<gene>
    <name evidence="1" type="ORF">GBK04_00050</name>
    <name evidence="2" type="ORF">GBK04_00850</name>
</gene>
<keyword evidence="3" id="KW-1185">Reference proteome</keyword>
<reference evidence="1 3" key="1">
    <citation type="submission" date="2019-10" db="EMBL/GenBank/DDBJ databases">
        <title>Draft Genome Sequence of Cytophagaceae sp. SJW1-29.</title>
        <authorList>
            <person name="Choi A."/>
        </authorList>
    </citation>
    <scope>NUCLEOTIDE SEQUENCE [LARGE SCALE GENOMIC DNA]</scope>
    <source>
        <strain evidence="1 3">SJW1-29</strain>
    </source>
</reference>
<dbReference type="EMBL" id="WHLY01000001">
    <property type="protein sequence ID" value="MPR31781.1"/>
    <property type="molecule type" value="Genomic_DNA"/>
</dbReference>
<dbReference type="AlphaFoldDB" id="A0A7C9BCW9"/>
<dbReference type="EMBL" id="WHLY01000001">
    <property type="protein sequence ID" value="MPR31932.1"/>
    <property type="molecule type" value="Genomic_DNA"/>
</dbReference>